<dbReference type="SUPFAM" id="SSF53720">
    <property type="entry name" value="ALDH-like"/>
    <property type="match status" value="1"/>
</dbReference>
<dbReference type="GO" id="GO:0004777">
    <property type="term" value="F:succinate-semialdehyde dehydrogenase (NAD+) activity"/>
    <property type="evidence" value="ECO:0007669"/>
    <property type="project" value="TreeGrafter"/>
</dbReference>
<feature type="domain" description="Aldehyde dehydrogenase" evidence="2">
    <location>
        <begin position="115"/>
        <end position="264"/>
    </location>
</feature>
<organism evidence="3 4">
    <name type="scientific">Daucus carota subsp. sativus</name>
    <name type="common">Carrot</name>
    <dbReference type="NCBI Taxonomy" id="79200"/>
    <lineage>
        <taxon>Eukaryota</taxon>
        <taxon>Viridiplantae</taxon>
        <taxon>Streptophyta</taxon>
        <taxon>Embryophyta</taxon>
        <taxon>Tracheophyta</taxon>
        <taxon>Spermatophyta</taxon>
        <taxon>Magnoliopsida</taxon>
        <taxon>eudicotyledons</taxon>
        <taxon>Gunneridae</taxon>
        <taxon>Pentapetalae</taxon>
        <taxon>asterids</taxon>
        <taxon>campanulids</taxon>
        <taxon>Apiales</taxon>
        <taxon>Apiaceae</taxon>
        <taxon>Apioideae</taxon>
        <taxon>Scandiceae</taxon>
        <taxon>Daucinae</taxon>
        <taxon>Daucus</taxon>
        <taxon>Daucus sect. Daucus</taxon>
    </lineage>
</organism>
<dbReference type="InterPro" id="IPR016162">
    <property type="entry name" value="Ald_DH_N"/>
</dbReference>
<dbReference type="Pfam" id="PF00171">
    <property type="entry name" value="Aldedh"/>
    <property type="match status" value="2"/>
</dbReference>
<sequence length="427" mass="46676">MQAHSSICSCTKLHSLFTFISNYLLFHPHPLSGTLSLSLSPSINLNIISLSLQSSLSLSLSIYTLFLFHFNHQTLAHYICAHTGISTLRMGANDVLARLNSSGFLRTQGFIGGKWVDAYDGKTIQVNNPATGEVIADVACMGTEEANDAIASAYEAFQTWSKVTAAERSKLLRKWYDLIIANKEQLGELITLEQGKPLKEAIGEISLGASYIEFYAEEAKRVYGDIIPTNMPDRRLFLLKQPVGVVGAITPWNFPFAMIARKVAGIPPNSRGPLINEAAVQKVETLLQDAVSKGAEVLLGGKRHGLGFTFYEPTVISNVNNEMRISREEVFGPVAPLLRFKTEEEAISIANDTNAGLAAYLFSSNVQRTWRVAEALEYGIVGINEGLVSSEVTPHGGVKQSGLGREGSKYGMDDYLEIKYVCLGNMC</sequence>
<dbReference type="Gene3D" id="3.40.309.10">
    <property type="entry name" value="Aldehyde Dehydrogenase, Chain A, domain 2"/>
    <property type="match status" value="1"/>
</dbReference>
<dbReference type="InterPro" id="IPR015590">
    <property type="entry name" value="Aldehyde_DH_dom"/>
</dbReference>
<gene>
    <name evidence="3" type="ORF">DCAR_0104934</name>
</gene>
<proteinExistence type="predicted"/>
<dbReference type="FunFam" id="3.40.605.10:FF:000063">
    <property type="entry name" value="Succinate-semialdehyde dehydrogenase, mitochondrial"/>
    <property type="match status" value="1"/>
</dbReference>
<keyword evidence="4" id="KW-1185">Reference proteome</keyword>
<dbReference type="AlphaFoldDB" id="A0AAF1AMN3"/>
<dbReference type="PANTHER" id="PTHR43353:SF5">
    <property type="entry name" value="SUCCINATE-SEMIALDEHYDE DEHYDROGENASE, MITOCHONDRIAL"/>
    <property type="match status" value="1"/>
</dbReference>
<dbReference type="InterPro" id="IPR050740">
    <property type="entry name" value="Aldehyde_DH_Superfamily"/>
</dbReference>
<dbReference type="EMBL" id="CP093343">
    <property type="protein sequence ID" value="WOG85741.1"/>
    <property type="molecule type" value="Genomic_DNA"/>
</dbReference>
<dbReference type="Proteomes" id="UP000077755">
    <property type="component" value="Chromosome 1"/>
</dbReference>
<dbReference type="Gene3D" id="3.40.605.10">
    <property type="entry name" value="Aldehyde Dehydrogenase, Chain A, domain 1"/>
    <property type="match status" value="1"/>
</dbReference>
<keyword evidence="1" id="KW-0560">Oxidoreductase</keyword>
<evidence type="ECO:0000313" key="4">
    <source>
        <dbReference type="Proteomes" id="UP000077755"/>
    </source>
</evidence>
<feature type="domain" description="Aldehyde dehydrogenase" evidence="2">
    <location>
        <begin position="271"/>
        <end position="421"/>
    </location>
</feature>
<evidence type="ECO:0000313" key="3">
    <source>
        <dbReference type="EMBL" id="WOG85741.1"/>
    </source>
</evidence>
<reference evidence="3" key="1">
    <citation type="journal article" date="2016" name="Nat. Genet.">
        <title>A high-quality carrot genome assembly provides new insights into carotenoid accumulation and asterid genome evolution.</title>
        <authorList>
            <person name="Iorizzo M."/>
            <person name="Ellison S."/>
            <person name="Senalik D."/>
            <person name="Zeng P."/>
            <person name="Satapoomin P."/>
            <person name="Huang J."/>
            <person name="Bowman M."/>
            <person name="Iovene M."/>
            <person name="Sanseverino W."/>
            <person name="Cavagnaro P."/>
            <person name="Yildiz M."/>
            <person name="Macko-Podgorni A."/>
            <person name="Moranska E."/>
            <person name="Grzebelus E."/>
            <person name="Grzebelus D."/>
            <person name="Ashrafi H."/>
            <person name="Zheng Z."/>
            <person name="Cheng S."/>
            <person name="Spooner D."/>
            <person name="Van Deynze A."/>
            <person name="Simon P."/>
        </authorList>
    </citation>
    <scope>NUCLEOTIDE SEQUENCE</scope>
    <source>
        <tissue evidence="3">Leaf</tissue>
    </source>
</reference>
<dbReference type="InterPro" id="IPR016161">
    <property type="entry name" value="Ald_DH/histidinol_DH"/>
</dbReference>
<dbReference type="GO" id="GO:0009450">
    <property type="term" value="P:gamma-aminobutyric acid catabolic process"/>
    <property type="evidence" value="ECO:0007669"/>
    <property type="project" value="TreeGrafter"/>
</dbReference>
<accession>A0AAF1AMN3</accession>
<reference evidence="3" key="2">
    <citation type="submission" date="2022-03" db="EMBL/GenBank/DDBJ databases">
        <title>Draft title - Genomic analysis of global carrot germplasm unveils the trajectory of domestication and the origin of high carotenoid orange carrot.</title>
        <authorList>
            <person name="Iorizzo M."/>
            <person name="Ellison S."/>
            <person name="Senalik D."/>
            <person name="Macko-Podgorni A."/>
            <person name="Grzebelus D."/>
            <person name="Bostan H."/>
            <person name="Rolling W."/>
            <person name="Curaba J."/>
            <person name="Simon P."/>
        </authorList>
    </citation>
    <scope>NUCLEOTIDE SEQUENCE</scope>
    <source>
        <tissue evidence="3">Leaf</tissue>
    </source>
</reference>
<dbReference type="InterPro" id="IPR016163">
    <property type="entry name" value="Ald_DH_C"/>
</dbReference>
<dbReference type="PANTHER" id="PTHR43353">
    <property type="entry name" value="SUCCINATE-SEMIALDEHYDE DEHYDROGENASE, MITOCHONDRIAL"/>
    <property type="match status" value="1"/>
</dbReference>
<evidence type="ECO:0000259" key="2">
    <source>
        <dbReference type="Pfam" id="PF00171"/>
    </source>
</evidence>
<protein>
    <recommendedName>
        <fullName evidence="2">Aldehyde dehydrogenase domain-containing protein</fullName>
    </recommendedName>
</protein>
<evidence type="ECO:0000256" key="1">
    <source>
        <dbReference type="ARBA" id="ARBA00023002"/>
    </source>
</evidence>
<name>A0AAF1AMN3_DAUCS</name>